<evidence type="ECO:0000313" key="2">
    <source>
        <dbReference type="Proteomes" id="UP000824225"/>
    </source>
</evidence>
<organism evidence="1 2">
    <name type="scientific">Candidatus Mailhella merdigallinarum</name>
    <dbReference type="NCBI Taxonomy" id="2838658"/>
    <lineage>
        <taxon>Bacteria</taxon>
        <taxon>Pseudomonadati</taxon>
        <taxon>Thermodesulfobacteriota</taxon>
        <taxon>Desulfovibrionia</taxon>
        <taxon>Desulfovibrionales</taxon>
        <taxon>Desulfovibrionaceae</taxon>
        <taxon>Mailhella</taxon>
    </lineage>
</organism>
<protein>
    <recommendedName>
        <fullName evidence="3">Glutaredoxin</fullName>
    </recommendedName>
</protein>
<evidence type="ECO:0008006" key="3">
    <source>
        <dbReference type="Google" id="ProtNLM"/>
    </source>
</evidence>
<evidence type="ECO:0000313" key="1">
    <source>
        <dbReference type="EMBL" id="HJA07665.1"/>
    </source>
</evidence>
<dbReference type="Proteomes" id="UP000824225">
    <property type="component" value="Unassembled WGS sequence"/>
</dbReference>
<gene>
    <name evidence="1" type="ORF">H9962_00520</name>
</gene>
<comment type="caution">
    <text evidence="1">The sequence shown here is derived from an EMBL/GenBank/DDBJ whole genome shotgun (WGS) entry which is preliminary data.</text>
</comment>
<sequence>MRKHIDIAIWDSEAERLHAIERNLRLAMRNLGLNGGISSQSEPPLLGRMGLTGRVPVLEIDGLYWSRGQGREFSPQECEELLARIMREEIPKPDQL</sequence>
<proteinExistence type="predicted"/>
<accession>A0A9D2KK22</accession>
<reference evidence="1" key="1">
    <citation type="journal article" date="2021" name="PeerJ">
        <title>Extensive microbial diversity within the chicken gut microbiome revealed by metagenomics and culture.</title>
        <authorList>
            <person name="Gilroy R."/>
            <person name="Ravi A."/>
            <person name="Getino M."/>
            <person name="Pursley I."/>
            <person name="Horton D.L."/>
            <person name="Alikhan N.F."/>
            <person name="Baker D."/>
            <person name="Gharbi K."/>
            <person name="Hall N."/>
            <person name="Watson M."/>
            <person name="Adriaenssens E.M."/>
            <person name="Foster-Nyarko E."/>
            <person name="Jarju S."/>
            <person name="Secka A."/>
            <person name="Antonio M."/>
            <person name="Oren A."/>
            <person name="Chaudhuri R.R."/>
            <person name="La Ragione R."/>
            <person name="Hildebrand F."/>
            <person name="Pallen M.J."/>
        </authorList>
    </citation>
    <scope>NUCLEOTIDE SEQUENCE</scope>
    <source>
        <strain evidence="1">CHK186-16707</strain>
    </source>
</reference>
<name>A0A9D2KK22_9BACT</name>
<dbReference type="EMBL" id="DXAN01000002">
    <property type="protein sequence ID" value="HJA07665.1"/>
    <property type="molecule type" value="Genomic_DNA"/>
</dbReference>
<reference evidence="1" key="2">
    <citation type="submission" date="2021-04" db="EMBL/GenBank/DDBJ databases">
        <authorList>
            <person name="Gilroy R."/>
        </authorList>
    </citation>
    <scope>NUCLEOTIDE SEQUENCE</scope>
    <source>
        <strain evidence="1">CHK186-16707</strain>
    </source>
</reference>
<dbReference type="AlphaFoldDB" id="A0A9D2KK22"/>